<reference evidence="1 2" key="1">
    <citation type="submission" date="2019-03" db="EMBL/GenBank/DDBJ databases">
        <title>First draft genome of Liparis tanakae, snailfish: a comprehensive survey of snailfish specific genes.</title>
        <authorList>
            <person name="Kim W."/>
            <person name="Song I."/>
            <person name="Jeong J.-H."/>
            <person name="Kim D."/>
            <person name="Kim S."/>
            <person name="Ryu S."/>
            <person name="Song J.Y."/>
            <person name="Lee S.K."/>
        </authorList>
    </citation>
    <scope>NUCLEOTIDE SEQUENCE [LARGE SCALE GENOMIC DNA]</scope>
    <source>
        <tissue evidence="1">Muscle</tissue>
    </source>
</reference>
<accession>A0A4Z2IJ48</accession>
<keyword evidence="2" id="KW-1185">Reference proteome</keyword>
<sequence length="82" mass="8929">MTLLSVATQSLQPAGTTTCLFGDCLNRRSLLLEADRQHSQNDSFPVLKNETLRLGIQLTARQSVGCVQRSPEAQQGASLHGY</sequence>
<comment type="caution">
    <text evidence="1">The sequence shown here is derived from an EMBL/GenBank/DDBJ whole genome shotgun (WGS) entry which is preliminary data.</text>
</comment>
<evidence type="ECO:0000313" key="2">
    <source>
        <dbReference type="Proteomes" id="UP000314294"/>
    </source>
</evidence>
<dbReference type="EMBL" id="SRLO01000082">
    <property type="protein sequence ID" value="TNN77464.1"/>
    <property type="molecule type" value="Genomic_DNA"/>
</dbReference>
<protein>
    <submittedName>
        <fullName evidence="1">Uncharacterized protein</fullName>
    </submittedName>
</protein>
<name>A0A4Z2IJ48_9TELE</name>
<organism evidence="1 2">
    <name type="scientific">Liparis tanakae</name>
    <name type="common">Tanaka's snailfish</name>
    <dbReference type="NCBI Taxonomy" id="230148"/>
    <lineage>
        <taxon>Eukaryota</taxon>
        <taxon>Metazoa</taxon>
        <taxon>Chordata</taxon>
        <taxon>Craniata</taxon>
        <taxon>Vertebrata</taxon>
        <taxon>Euteleostomi</taxon>
        <taxon>Actinopterygii</taxon>
        <taxon>Neopterygii</taxon>
        <taxon>Teleostei</taxon>
        <taxon>Neoteleostei</taxon>
        <taxon>Acanthomorphata</taxon>
        <taxon>Eupercaria</taxon>
        <taxon>Perciformes</taxon>
        <taxon>Cottioidei</taxon>
        <taxon>Cottales</taxon>
        <taxon>Liparidae</taxon>
        <taxon>Liparis</taxon>
    </lineage>
</organism>
<proteinExistence type="predicted"/>
<dbReference type="AlphaFoldDB" id="A0A4Z2IJ48"/>
<evidence type="ECO:0000313" key="1">
    <source>
        <dbReference type="EMBL" id="TNN77464.1"/>
    </source>
</evidence>
<gene>
    <name evidence="1" type="ORF">EYF80_012278</name>
</gene>
<dbReference type="Proteomes" id="UP000314294">
    <property type="component" value="Unassembled WGS sequence"/>
</dbReference>